<evidence type="ECO:0000313" key="10">
    <source>
        <dbReference type="EMBL" id="MCS0595107.1"/>
    </source>
</evidence>
<evidence type="ECO:0000256" key="1">
    <source>
        <dbReference type="ARBA" id="ARBA00001947"/>
    </source>
</evidence>
<dbReference type="RefSeq" id="WP_258826185.1">
    <property type="nucleotide sequence ID" value="NZ_JANUHA010000001.1"/>
</dbReference>
<name>A0ABT2AFU3_9BURK</name>
<evidence type="ECO:0000313" key="11">
    <source>
        <dbReference type="Proteomes" id="UP001206572"/>
    </source>
</evidence>
<keyword evidence="4" id="KW-0479">Metal-binding</keyword>
<dbReference type="SUPFAM" id="SSF55486">
    <property type="entry name" value="Metalloproteases ('zincins'), catalytic domain"/>
    <property type="match status" value="1"/>
</dbReference>
<feature type="chain" id="PRO_5046311535" evidence="8">
    <location>
        <begin position="25"/>
        <end position="376"/>
    </location>
</feature>
<organism evidence="10 11">
    <name type="scientific">Massilia agri</name>
    <dbReference type="NCBI Taxonomy" id="1886785"/>
    <lineage>
        <taxon>Bacteria</taxon>
        <taxon>Pseudomonadati</taxon>
        <taxon>Pseudomonadota</taxon>
        <taxon>Betaproteobacteria</taxon>
        <taxon>Burkholderiales</taxon>
        <taxon>Oxalobacteraceae</taxon>
        <taxon>Telluria group</taxon>
        <taxon>Massilia</taxon>
    </lineage>
</organism>
<gene>
    <name evidence="10" type="ORF">NX780_01955</name>
</gene>
<comment type="similarity">
    <text evidence="2">Belongs to the peptidase M35 family.</text>
</comment>
<dbReference type="Gene3D" id="2.60.40.2970">
    <property type="match status" value="1"/>
</dbReference>
<protein>
    <submittedName>
        <fullName evidence="10">M35 family metallo-endopeptidase</fullName>
        <ecNumber evidence="10">3.4.24.-</ecNumber>
    </submittedName>
</protein>
<comment type="caution">
    <text evidence="10">The sequence shown here is derived from an EMBL/GenBank/DDBJ whole genome shotgun (WGS) entry which is preliminary data.</text>
</comment>
<evidence type="ECO:0000256" key="8">
    <source>
        <dbReference type="SAM" id="SignalP"/>
    </source>
</evidence>
<dbReference type="PROSITE" id="PS51257">
    <property type="entry name" value="PROKAR_LIPOPROTEIN"/>
    <property type="match status" value="1"/>
</dbReference>
<dbReference type="CDD" id="cd11306">
    <property type="entry name" value="M35_peptidyl-Lys"/>
    <property type="match status" value="1"/>
</dbReference>
<accession>A0ABT2AFU3</accession>
<keyword evidence="5 10" id="KW-0378">Hydrolase</keyword>
<dbReference type="InterPro" id="IPR034115">
    <property type="entry name" value="M35_peptidyl-Lys"/>
</dbReference>
<sequence>MSFNRFMKSAVGIAALAAACNAAAAPKGVAVTLVPEKTALGQTDDVVVRVTFTNTSSVPQYILKFRTPFNGIEEALFDIKRDGQPVPYLGAHIKRAAPTRSDYFVLKPGASHSMKVELSALYDMSVSGDYQIAYKTSSPQLFLAQPQDNARAGAAAAFDADNASVDNASLASNPVSVWIDGRVARGQKSQLMLDIEEMKRAAAQPAAASLSFSKCTTSQQTTIAQAMSAGSNMASNSDAYMQNGVIGTRYTKWFGANNATRVATVKSHFAAIKDAFANKPVTVDCGCKQNYYAYVYPTQPYKIYVCKAFWAAPMTGTDSKGGTLVHEMSHFNVVAGTDDHVYGQSGAASLAISDPAKAVDNADSHEYFAENTPALN</sequence>
<keyword evidence="11" id="KW-1185">Reference proteome</keyword>
<evidence type="ECO:0000256" key="2">
    <source>
        <dbReference type="ARBA" id="ARBA00010279"/>
    </source>
</evidence>
<dbReference type="Gene3D" id="3.40.390.10">
    <property type="entry name" value="Collagenase (Catalytic Domain)"/>
    <property type="match status" value="1"/>
</dbReference>
<keyword evidence="6" id="KW-0862">Zinc</keyword>
<dbReference type="EC" id="3.4.24.-" evidence="10"/>
<dbReference type="InterPro" id="IPR050414">
    <property type="entry name" value="Fungal_M35_metalloproteases"/>
</dbReference>
<dbReference type="PANTHER" id="PTHR37016">
    <property type="match status" value="1"/>
</dbReference>
<dbReference type="InterPro" id="IPR024079">
    <property type="entry name" value="MetalloPept_cat_dom_sf"/>
</dbReference>
<evidence type="ECO:0000256" key="4">
    <source>
        <dbReference type="ARBA" id="ARBA00022723"/>
    </source>
</evidence>
<dbReference type="InterPro" id="IPR029463">
    <property type="entry name" value="Lys_MEP"/>
</dbReference>
<evidence type="ECO:0000256" key="3">
    <source>
        <dbReference type="ARBA" id="ARBA00022670"/>
    </source>
</evidence>
<dbReference type="Proteomes" id="UP001206572">
    <property type="component" value="Unassembled WGS sequence"/>
</dbReference>
<feature type="signal peptide" evidence="8">
    <location>
        <begin position="1"/>
        <end position="24"/>
    </location>
</feature>
<evidence type="ECO:0000256" key="5">
    <source>
        <dbReference type="ARBA" id="ARBA00022801"/>
    </source>
</evidence>
<evidence type="ECO:0000256" key="7">
    <source>
        <dbReference type="ARBA" id="ARBA00023049"/>
    </source>
</evidence>
<comment type="cofactor">
    <cofactor evidence="1">
        <name>Zn(2+)</name>
        <dbReference type="ChEBI" id="CHEBI:29105"/>
    </cofactor>
</comment>
<dbReference type="GO" id="GO:0016787">
    <property type="term" value="F:hydrolase activity"/>
    <property type="evidence" value="ECO:0007669"/>
    <property type="project" value="UniProtKB-KW"/>
</dbReference>
<keyword evidence="7" id="KW-0482">Metalloprotease</keyword>
<proteinExistence type="inferred from homology"/>
<dbReference type="PANTHER" id="PTHR37016:SF3">
    <property type="entry name" value="NEUTRAL PROTEASE 2-RELATED"/>
    <property type="match status" value="1"/>
</dbReference>
<dbReference type="Pfam" id="PF14521">
    <property type="entry name" value="Aspzincin_M35"/>
    <property type="match status" value="1"/>
</dbReference>
<feature type="domain" description="Lysine-specific metallo-endopeptidase" evidence="9">
    <location>
        <begin position="237"/>
        <end position="370"/>
    </location>
</feature>
<dbReference type="SMART" id="SM01351">
    <property type="entry name" value="Aspzincin_M35"/>
    <property type="match status" value="1"/>
</dbReference>
<evidence type="ECO:0000259" key="9">
    <source>
        <dbReference type="SMART" id="SM01351"/>
    </source>
</evidence>
<keyword evidence="3" id="KW-0645">Protease</keyword>
<keyword evidence="8" id="KW-0732">Signal</keyword>
<evidence type="ECO:0000256" key="6">
    <source>
        <dbReference type="ARBA" id="ARBA00022833"/>
    </source>
</evidence>
<dbReference type="EMBL" id="JANUHA010000001">
    <property type="protein sequence ID" value="MCS0595107.1"/>
    <property type="molecule type" value="Genomic_DNA"/>
</dbReference>
<reference evidence="10 11" key="1">
    <citation type="submission" date="2022-08" db="EMBL/GenBank/DDBJ databases">
        <title>Reclassification of Massilia species as members of the genera Telluria, Duganella, Pseudoduganella, Mokoshia gen. nov. and Zemynaea gen. nov. using orthogonal and non-orthogonal genome-based approaches.</title>
        <authorList>
            <person name="Bowman J.P."/>
        </authorList>
    </citation>
    <scope>NUCLEOTIDE SEQUENCE [LARGE SCALE GENOMIC DNA]</scope>
    <source>
        <strain evidence="10 11">JCM 31661</strain>
    </source>
</reference>